<evidence type="ECO:0000256" key="3">
    <source>
        <dbReference type="ARBA" id="ARBA00022989"/>
    </source>
</evidence>
<dbReference type="GO" id="GO:0005549">
    <property type="term" value="F:odorant binding"/>
    <property type="evidence" value="ECO:0007669"/>
    <property type="project" value="TreeGrafter"/>
</dbReference>
<dbReference type="GO" id="GO:0004930">
    <property type="term" value="F:G protein-coupled receptor activity"/>
    <property type="evidence" value="ECO:0007669"/>
    <property type="project" value="InterPro"/>
</dbReference>
<organism evidence="7 8">
    <name type="scientific">Scleropages formosus</name>
    <name type="common">Asian bonytongue</name>
    <name type="synonym">Osteoglossum formosum</name>
    <dbReference type="NCBI Taxonomy" id="113540"/>
    <lineage>
        <taxon>Eukaryota</taxon>
        <taxon>Metazoa</taxon>
        <taxon>Chordata</taxon>
        <taxon>Craniata</taxon>
        <taxon>Vertebrata</taxon>
        <taxon>Euteleostomi</taxon>
        <taxon>Actinopterygii</taxon>
        <taxon>Neopterygii</taxon>
        <taxon>Teleostei</taxon>
        <taxon>Osteoglossocephala</taxon>
        <taxon>Osteoglossomorpha</taxon>
        <taxon>Osteoglossiformes</taxon>
        <taxon>Osteoglossidae</taxon>
        <taxon>Scleropages</taxon>
    </lineage>
</organism>
<evidence type="ECO:0000313" key="7">
    <source>
        <dbReference type="EMBL" id="KPP65672.1"/>
    </source>
</evidence>
<keyword evidence="3 5" id="KW-1133">Transmembrane helix</keyword>
<feature type="transmembrane region" description="Helical" evidence="5">
    <location>
        <begin position="282"/>
        <end position="302"/>
    </location>
</feature>
<comment type="subcellular location">
    <subcellularLocation>
        <location evidence="1">Membrane</location>
    </subcellularLocation>
</comment>
<evidence type="ECO:0000256" key="2">
    <source>
        <dbReference type="ARBA" id="ARBA00022692"/>
    </source>
</evidence>
<dbReference type="AlphaFoldDB" id="A0A0P7U6W5"/>
<dbReference type="Gene3D" id="1.20.1070.10">
    <property type="entry name" value="Rhodopsin 7-helix transmembrane proteins"/>
    <property type="match status" value="1"/>
</dbReference>
<name>A0A0P7U6W5_SCLFO</name>
<sequence>MIQVSIPPILCITLCGFVTTDPDCNEYSFFEALVQEKLWDDFKRKFKTLVRAYKSISGATSRYLQDLIIHYTPTNLLHSSTSACLISGITMAENMTKNTTVSMNAIYSQNFFITLMFAVQFLMGIFLYVNSLLIFTFFKKEVFRTSHRYILFSHTLICDSMFLVISNIFFTLDMTQMPIPLFLCIILCGFVLNLHITTPLTLTAMSVERYVAICMPLRHAELATFQKAGLCILIIHALSSIPTLTFLFMFLATAPLNFYAKYLMCNAELLVVYKWQGEVRSIFYLVYFIVMTVTIVFTYVNIVQAAKKASADKKSTSKARKTVVLHAFQLFLSLIQMLCPFLELAVLEIDVNLYISIRTFDYTVFVLAPRCLSPLIYGLRDEHFYLVLKYYALWGLNKKISPVIVDL</sequence>
<evidence type="ECO:0000256" key="5">
    <source>
        <dbReference type="SAM" id="Phobius"/>
    </source>
</evidence>
<evidence type="ECO:0000259" key="6">
    <source>
        <dbReference type="PROSITE" id="PS50262"/>
    </source>
</evidence>
<proteinExistence type="predicted"/>
<dbReference type="PANTHER" id="PTHR26451:SF886">
    <property type="entry name" value="GROWTH HORMONE SECRETAGOGUE RECEPTOR TYPE 1-LIKE-RELATED"/>
    <property type="match status" value="1"/>
</dbReference>
<dbReference type="Pfam" id="PF00001">
    <property type="entry name" value="7tm_1"/>
    <property type="match status" value="1"/>
</dbReference>
<evidence type="ECO:0000313" key="8">
    <source>
        <dbReference type="Proteomes" id="UP000034805"/>
    </source>
</evidence>
<dbReference type="SUPFAM" id="SSF81321">
    <property type="entry name" value="Family A G protein-coupled receptor-like"/>
    <property type="match status" value="1"/>
</dbReference>
<dbReference type="InterPro" id="IPR017452">
    <property type="entry name" value="GPCR_Rhodpsn_7TM"/>
</dbReference>
<dbReference type="GO" id="GO:0016020">
    <property type="term" value="C:membrane"/>
    <property type="evidence" value="ECO:0007669"/>
    <property type="project" value="UniProtKB-SubCell"/>
</dbReference>
<dbReference type="InterPro" id="IPR000276">
    <property type="entry name" value="GPCR_Rhodpsn"/>
</dbReference>
<dbReference type="EMBL" id="JARO02006151">
    <property type="protein sequence ID" value="KPP65672.1"/>
    <property type="molecule type" value="Genomic_DNA"/>
</dbReference>
<keyword evidence="2 5" id="KW-0812">Transmembrane</keyword>
<comment type="caution">
    <text evidence="7">The sequence shown here is derived from an EMBL/GenBank/DDBJ whole genome shotgun (WGS) entry which is preliminary data.</text>
</comment>
<protein>
    <recommendedName>
        <fullName evidence="6">G-protein coupled receptors family 1 profile domain-containing protein</fullName>
    </recommendedName>
</protein>
<dbReference type="FunFam" id="1.20.1070.10:FF:000096">
    <property type="entry name" value="Odorant receptor 131-2"/>
    <property type="match status" value="1"/>
</dbReference>
<keyword evidence="4 5" id="KW-0472">Membrane</keyword>
<dbReference type="InterPro" id="IPR052921">
    <property type="entry name" value="GPCR1_Superfamily_Member"/>
</dbReference>
<reference evidence="7 8" key="1">
    <citation type="submission" date="2015-08" db="EMBL/GenBank/DDBJ databases">
        <title>The genome of the Asian arowana (Scleropages formosus).</title>
        <authorList>
            <person name="Tan M.H."/>
            <person name="Gan H.M."/>
            <person name="Croft L.J."/>
            <person name="Austin C.M."/>
        </authorList>
    </citation>
    <scope>NUCLEOTIDE SEQUENCE [LARGE SCALE GENOMIC DNA]</scope>
    <source>
        <strain evidence="7">Aro1</strain>
    </source>
</reference>
<gene>
    <name evidence="7" type="ORF">Z043_115898</name>
</gene>
<accession>A0A0P7U6W5</accession>
<evidence type="ECO:0000256" key="4">
    <source>
        <dbReference type="ARBA" id="ARBA00023136"/>
    </source>
</evidence>
<dbReference type="CDD" id="cd00637">
    <property type="entry name" value="7tm_classA_rhodopsin-like"/>
    <property type="match status" value="1"/>
</dbReference>
<dbReference type="PROSITE" id="PS50262">
    <property type="entry name" value="G_PROTEIN_RECEP_F1_2"/>
    <property type="match status" value="1"/>
</dbReference>
<feature type="domain" description="G-protein coupled receptors family 1 profile" evidence="6">
    <location>
        <begin position="129"/>
        <end position="377"/>
    </location>
</feature>
<feature type="transmembrane region" description="Helical" evidence="5">
    <location>
        <begin position="323"/>
        <end position="347"/>
    </location>
</feature>
<evidence type="ECO:0000256" key="1">
    <source>
        <dbReference type="ARBA" id="ARBA00004370"/>
    </source>
</evidence>
<feature type="transmembrane region" description="Helical" evidence="5">
    <location>
        <begin position="178"/>
        <end position="207"/>
    </location>
</feature>
<feature type="transmembrane region" description="Helical" evidence="5">
    <location>
        <begin position="111"/>
        <end position="138"/>
    </location>
</feature>
<dbReference type="Proteomes" id="UP000034805">
    <property type="component" value="Unassembled WGS sequence"/>
</dbReference>
<dbReference type="GO" id="GO:0004984">
    <property type="term" value="F:olfactory receptor activity"/>
    <property type="evidence" value="ECO:0007669"/>
    <property type="project" value="TreeGrafter"/>
</dbReference>
<feature type="transmembrane region" description="Helical" evidence="5">
    <location>
        <begin position="228"/>
        <end position="254"/>
    </location>
</feature>
<dbReference type="PANTHER" id="PTHR26451">
    <property type="entry name" value="G_PROTEIN_RECEP_F1_2 DOMAIN-CONTAINING PROTEIN"/>
    <property type="match status" value="1"/>
</dbReference>
<feature type="transmembrane region" description="Helical" evidence="5">
    <location>
        <begin position="150"/>
        <end position="172"/>
    </location>
</feature>